<evidence type="ECO:0000313" key="4">
    <source>
        <dbReference type="Proteomes" id="UP000199394"/>
    </source>
</evidence>
<dbReference type="Gene3D" id="1.10.287.860">
    <property type="entry name" value="Nucleotidyltransferase"/>
    <property type="match status" value="1"/>
</dbReference>
<dbReference type="SUPFAM" id="SSF81301">
    <property type="entry name" value="Nucleotidyltransferase"/>
    <property type="match status" value="1"/>
</dbReference>
<organism evidence="3 4">
    <name type="scientific">Eubacterium aggregans</name>
    <dbReference type="NCBI Taxonomy" id="81409"/>
    <lineage>
        <taxon>Bacteria</taxon>
        <taxon>Bacillati</taxon>
        <taxon>Bacillota</taxon>
        <taxon>Clostridia</taxon>
        <taxon>Eubacteriales</taxon>
        <taxon>Eubacteriaceae</taxon>
        <taxon>Eubacterium</taxon>
    </lineage>
</organism>
<dbReference type="GO" id="GO:0015970">
    <property type="term" value="P:guanosine tetraphosphate biosynthetic process"/>
    <property type="evidence" value="ECO:0007669"/>
    <property type="project" value="UniProtKB-UniPathway"/>
</dbReference>
<name>A0A1H4B6R0_9FIRM</name>
<dbReference type="GO" id="GO:0016301">
    <property type="term" value="F:kinase activity"/>
    <property type="evidence" value="ECO:0007669"/>
    <property type="project" value="UniProtKB-KW"/>
</dbReference>
<proteinExistence type="predicted"/>
<dbReference type="EMBL" id="FNRK01000010">
    <property type="protein sequence ID" value="SEA43800.1"/>
    <property type="molecule type" value="Genomic_DNA"/>
</dbReference>
<comment type="pathway">
    <text evidence="1">Purine metabolism; ppGpp biosynthesis; ppGpp from GTP: step 1/2.</text>
</comment>
<evidence type="ECO:0000256" key="1">
    <source>
        <dbReference type="ARBA" id="ARBA00004976"/>
    </source>
</evidence>
<dbReference type="OrthoDB" id="9789634at2"/>
<keyword evidence="4" id="KW-1185">Reference proteome</keyword>
<dbReference type="SMART" id="SM00954">
    <property type="entry name" value="RelA_SpoT"/>
    <property type="match status" value="1"/>
</dbReference>
<protein>
    <submittedName>
        <fullName evidence="3">Putative GTP pyrophosphokinase</fullName>
    </submittedName>
</protein>
<feature type="domain" description="RelA/SpoT" evidence="2">
    <location>
        <begin position="45"/>
        <end position="180"/>
    </location>
</feature>
<dbReference type="STRING" id="81409.SAMN04515656_11063"/>
<keyword evidence="3" id="KW-0808">Transferase</keyword>
<dbReference type="Proteomes" id="UP000199394">
    <property type="component" value="Unassembled WGS sequence"/>
</dbReference>
<accession>A0A1H4B6R0</accession>
<dbReference type="UniPathway" id="UPA00908">
    <property type="reaction ID" value="UER00884"/>
</dbReference>
<dbReference type="InterPro" id="IPR043519">
    <property type="entry name" value="NT_sf"/>
</dbReference>
<dbReference type="InterPro" id="IPR007685">
    <property type="entry name" value="RelA_SpoT"/>
</dbReference>
<dbReference type="RefSeq" id="WP_090306992.1">
    <property type="nucleotide sequence ID" value="NZ_FNRK01000010.1"/>
</dbReference>
<reference evidence="3 4" key="1">
    <citation type="submission" date="2016-10" db="EMBL/GenBank/DDBJ databases">
        <authorList>
            <person name="de Groot N.N."/>
        </authorList>
    </citation>
    <scope>NUCLEOTIDE SEQUENCE [LARGE SCALE GENOMIC DNA]</scope>
    <source>
        <strain evidence="3 4">SR12</strain>
    </source>
</reference>
<dbReference type="InterPro" id="IPR052366">
    <property type="entry name" value="GTP_Pyrophosphokinase"/>
</dbReference>
<keyword evidence="3" id="KW-0418">Kinase</keyword>
<dbReference type="PANTHER" id="PTHR47837:SF2">
    <property type="entry name" value="GTP PYROPHOSPHOKINASE YWAC"/>
    <property type="match status" value="1"/>
</dbReference>
<dbReference type="Gene3D" id="3.30.460.10">
    <property type="entry name" value="Beta Polymerase, domain 2"/>
    <property type="match status" value="1"/>
</dbReference>
<dbReference type="PANTHER" id="PTHR47837">
    <property type="entry name" value="GTP PYROPHOSPHOKINASE YJBM"/>
    <property type="match status" value="1"/>
</dbReference>
<dbReference type="CDD" id="cd05399">
    <property type="entry name" value="NT_Rel-Spo_like"/>
    <property type="match status" value="1"/>
</dbReference>
<evidence type="ECO:0000313" key="3">
    <source>
        <dbReference type="EMBL" id="SEA43800.1"/>
    </source>
</evidence>
<dbReference type="Pfam" id="PF04607">
    <property type="entry name" value="RelA_SpoT"/>
    <property type="match status" value="1"/>
</dbReference>
<gene>
    <name evidence="3" type="ORF">SAMN04515656_11063</name>
</gene>
<sequence>MTIENWQEFLFPYEQAVDELLLKFKSIKKQTTDRGEISPIESISGRVKSISSILEKIDKYGIRTHDLEDEILDIAGIRIICQFVEDIYEVVNMICERDGKDLTIVKVKNYMAGEDLSVLKSGVGQPKESGYQSYHIIIKYPVITSLGYKELNVEIQIRTLAMNFWAIIEHSLKYKYKEGLPGELQNRLVSMAEAVTDLDQEMSAIRDEILNAQQLFRMKSGTINDILDNIKILKKLNHGEKASEYENLFNALSDDQESIVRLFLLNREIQTEIGRIKGEA</sequence>
<evidence type="ECO:0000259" key="2">
    <source>
        <dbReference type="SMART" id="SM00954"/>
    </source>
</evidence>
<dbReference type="AlphaFoldDB" id="A0A1H4B6R0"/>